<dbReference type="InterPro" id="IPR001867">
    <property type="entry name" value="OmpR/PhoB-type_DNA-bd"/>
</dbReference>
<evidence type="ECO:0000256" key="9">
    <source>
        <dbReference type="PROSITE-ProRule" id="PRU01091"/>
    </source>
</evidence>
<dbReference type="RefSeq" id="WP_316018780.1">
    <property type="nucleotide sequence ID" value="NZ_JAWDID010000018.1"/>
</dbReference>
<keyword evidence="6 9" id="KW-0238">DNA-binding</keyword>
<dbReference type="EMBL" id="JAWDID010000018">
    <property type="protein sequence ID" value="MDU0340938.1"/>
    <property type="molecule type" value="Genomic_DNA"/>
</dbReference>
<evidence type="ECO:0000256" key="3">
    <source>
        <dbReference type="ARBA" id="ARBA00022553"/>
    </source>
</evidence>
<evidence type="ECO:0000313" key="12">
    <source>
        <dbReference type="EMBL" id="MDU0340938.1"/>
    </source>
</evidence>
<keyword evidence="13" id="KW-1185">Reference proteome</keyword>
<dbReference type="PROSITE" id="PS51755">
    <property type="entry name" value="OMPR_PHOB"/>
    <property type="match status" value="1"/>
</dbReference>
<evidence type="ECO:0000256" key="1">
    <source>
        <dbReference type="ARBA" id="ARBA00004496"/>
    </source>
</evidence>
<comment type="subcellular location">
    <subcellularLocation>
        <location evidence="1">Cytoplasm</location>
    </subcellularLocation>
</comment>
<dbReference type="SMART" id="SM00862">
    <property type="entry name" value="Trans_reg_C"/>
    <property type="match status" value="1"/>
</dbReference>
<gene>
    <name evidence="12" type="ORF">RKE40_13640</name>
</gene>
<keyword evidence="5" id="KW-0805">Transcription regulation</keyword>
<dbReference type="Pfam" id="PF00072">
    <property type="entry name" value="Response_reg"/>
    <property type="match status" value="1"/>
</dbReference>
<dbReference type="SUPFAM" id="SSF46894">
    <property type="entry name" value="C-terminal effector domain of the bipartite response regulators"/>
    <property type="match status" value="1"/>
</dbReference>
<evidence type="ECO:0000313" key="13">
    <source>
        <dbReference type="Proteomes" id="UP001254257"/>
    </source>
</evidence>
<dbReference type="InterPro" id="IPR016032">
    <property type="entry name" value="Sig_transdc_resp-reg_C-effctor"/>
</dbReference>
<feature type="DNA-binding region" description="OmpR/PhoB-type" evidence="9">
    <location>
        <begin position="124"/>
        <end position="218"/>
    </location>
</feature>
<reference evidence="12 13" key="1">
    <citation type="submission" date="2023-09" db="EMBL/GenBank/DDBJ databases">
        <title>Whole genome shotgun sequencing (WGS) of Bosea sp. ZW T0_25, isolated from stored onions (Allium cepa).</title>
        <authorList>
            <person name="Stoll D.A."/>
            <person name="Huch M."/>
        </authorList>
    </citation>
    <scope>NUCLEOTIDE SEQUENCE [LARGE SCALE GENOMIC DNA]</scope>
    <source>
        <strain evidence="12 13">ZW T0_25</strain>
    </source>
</reference>
<dbReference type="InterPro" id="IPR011006">
    <property type="entry name" value="CheY-like_superfamily"/>
</dbReference>
<dbReference type="PANTHER" id="PTHR48111">
    <property type="entry name" value="REGULATOR OF RPOS"/>
    <property type="match status" value="1"/>
</dbReference>
<keyword evidence="7" id="KW-0804">Transcription</keyword>
<evidence type="ECO:0000259" key="11">
    <source>
        <dbReference type="PROSITE" id="PS51755"/>
    </source>
</evidence>
<dbReference type="Gene3D" id="3.40.50.2300">
    <property type="match status" value="1"/>
</dbReference>
<evidence type="ECO:0000256" key="6">
    <source>
        <dbReference type="ARBA" id="ARBA00023125"/>
    </source>
</evidence>
<dbReference type="Pfam" id="PF00486">
    <property type="entry name" value="Trans_reg_C"/>
    <property type="match status" value="1"/>
</dbReference>
<feature type="modified residue" description="4-aspartylphosphate" evidence="8">
    <location>
        <position position="51"/>
    </location>
</feature>
<dbReference type="InterPro" id="IPR001789">
    <property type="entry name" value="Sig_transdc_resp-reg_receiver"/>
</dbReference>
<dbReference type="Gene3D" id="1.10.10.10">
    <property type="entry name" value="Winged helix-like DNA-binding domain superfamily/Winged helix DNA-binding domain"/>
    <property type="match status" value="1"/>
</dbReference>
<dbReference type="SUPFAM" id="SSF52172">
    <property type="entry name" value="CheY-like"/>
    <property type="match status" value="1"/>
</dbReference>
<name>A0ABU3S819_9HYPH</name>
<accession>A0ABU3S819</accession>
<organism evidence="12 13">
    <name type="scientific">Bosea rubneri</name>
    <dbReference type="NCBI Taxonomy" id="3075434"/>
    <lineage>
        <taxon>Bacteria</taxon>
        <taxon>Pseudomonadati</taxon>
        <taxon>Pseudomonadota</taxon>
        <taxon>Alphaproteobacteria</taxon>
        <taxon>Hyphomicrobiales</taxon>
        <taxon>Boseaceae</taxon>
        <taxon>Bosea</taxon>
    </lineage>
</organism>
<evidence type="ECO:0000256" key="5">
    <source>
        <dbReference type="ARBA" id="ARBA00023015"/>
    </source>
</evidence>
<evidence type="ECO:0000256" key="2">
    <source>
        <dbReference type="ARBA" id="ARBA00022490"/>
    </source>
</evidence>
<dbReference type="Gene3D" id="6.10.250.690">
    <property type="match status" value="1"/>
</dbReference>
<proteinExistence type="predicted"/>
<sequence length="220" mass="23690">MRILVVEDDPILADGLAVGLGLAGMTVDRVETCADARAALATSTFDAMVLDLMLPDGSGLDVLGEMRRRGDRTPILLLTAMDDTPDRVRGLDSGADDYLGKPFDLDELSARVRAIARRGNGRAAPCLTACGVVLDPASLSATLNGAPLSLSRREFAVLSALMERPGIVLSKPEIEDRLYGWQEEIESNAVEVHIHHLRAKIGRDTIETVRGLGYRIRATS</sequence>
<dbReference type="CDD" id="cd17624">
    <property type="entry name" value="REC_OmpR_PmrA-like"/>
    <property type="match status" value="1"/>
</dbReference>
<protein>
    <submittedName>
        <fullName evidence="12">Response regulator transcription factor</fullName>
    </submittedName>
</protein>
<keyword evidence="2" id="KW-0963">Cytoplasm</keyword>
<evidence type="ECO:0000259" key="10">
    <source>
        <dbReference type="PROSITE" id="PS50110"/>
    </source>
</evidence>
<feature type="domain" description="OmpR/PhoB-type" evidence="11">
    <location>
        <begin position="124"/>
        <end position="218"/>
    </location>
</feature>
<evidence type="ECO:0000256" key="7">
    <source>
        <dbReference type="ARBA" id="ARBA00023163"/>
    </source>
</evidence>
<keyword evidence="4" id="KW-0902">Two-component regulatory system</keyword>
<comment type="caution">
    <text evidence="12">The sequence shown here is derived from an EMBL/GenBank/DDBJ whole genome shotgun (WGS) entry which is preliminary data.</text>
</comment>
<dbReference type="InterPro" id="IPR039420">
    <property type="entry name" value="WalR-like"/>
</dbReference>
<dbReference type="PROSITE" id="PS50110">
    <property type="entry name" value="RESPONSE_REGULATORY"/>
    <property type="match status" value="1"/>
</dbReference>
<dbReference type="Proteomes" id="UP001254257">
    <property type="component" value="Unassembled WGS sequence"/>
</dbReference>
<dbReference type="InterPro" id="IPR036388">
    <property type="entry name" value="WH-like_DNA-bd_sf"/>
</dbReference>
<feature type="domain" description="Response regulatory" evidence="10">
    <location>
        <begin position="2"/>
        <end position="116"/>
    </location>
</feature>
<evidence type="ECO:0000256" key="8">
    <source>
        <dbReference type="PROSITE-ProRule" id="PRU00169"/>
    </source>
</evidence>
<evidence type="ECO:0000256" key="4">
    <source>
        <dbReference type="ARBA" id="ARBA00023012"/>
    </source>
</evidence>
<dbReference type="PANTHER" id="PTHR48111:SF35">
    <property type="entry name" value="TRANSCRIPTIONAL REGULATORY PROTEIN QSEB"/>
    <property type="match status" value="1"/>
</dbReference>
<dbReference type="CDD" id="cd00383">
    <property type="entry name" value="trans_reg_C"/>
    <property type="match status" value="1"/>
</dbReference>
<dbReference type="SMART" id="SM00448">
    <property type="entry name" value="REC"/>
    <property type="match status" value="1"/>
</dbReference>
<keyword evidence="3 8" id="KW-0597">Phosphoprotein</keyword>